<dbReference type="Proteomes" id="UP001295740">
    <property type="component" value="Unassembled WGS sequence"/>
</dbReference>
<name>A0AAI8VW61_9PEZI</name>
<dbReference type="EMBL" id="CAUWAG010000019">
    <property type="protein sequence ID" value="CAJ2512189.1"/>
    <property type="molecule type" value="Genomic_DNA"/>
</dbReference>
<comment type="caution">
    <text evidence="1">The sequence shown here is derived from an EMBL/GenBank/DDBJ whole genome shotgun (WGS) entry which is preliminary data.</text>
</comment>
<dbReference type="AlphaFoldDB" id="A0AAI8VW61"/>
<gene>
    <name evidence="1" type="ORF">KHLLAP_LOCUS12657</name>
</gene>
<evidence type="ECO:0000313" key="1">
    <source>
        <dbReference type="EMBL" id="CAJ2512189.1"/>
    </source>
</evidence>
<sequence length="123" mass="13239">MQFTARSKLVGNDLLDRAGGLLAQTAPPTQVGQSNLQLLEVAVGLELREHLVGGLGWVDARGPDLDVELVHLLIRQHALVMDGAVDNVQFESIEDRLDGWGKDDDVCAGQWSVDGCGKGPVRQ</sequence>
<reference evidence="1" key="1">
    <citation type="submission" date="2023-10" db="EMBL/GenBank/DDBJ databases">
        <authorList>
            <person name="Hackl T."/>
        </authorList>
    </citation>
    <scope>NUCLEOTIDE SEQUENCE</scope>
</reference>
<evidence type="ECO:0000313" key="2">
    <source>
        <dbReference type="Proteomes" id="UP001295740"/>
    </source>
</evidence>
<organism evidence="1 2">
    <name type="scientific">Anthostomella pinea</name>
    <dbReference type="NCBI Taxonomy" id="933095"/>
    <lineage>
        <taxon>Eukaryota</taxon>
        <taxon>Fungi</taxon>
        <taxon>Dikarya</taxon>
        <taxon>Ascomycota</taxon>
        <taxon>Pezizomycotina</taxon>
        <taxon>Sordariomycetes</taxon>
        <taxon>Xylariomycetidae</taxon>
        <taxon>Xylariales</taxon>
        <taxon>Xylariaceae</taxon>
        <taxon>Anthostomella</taxon>
    </lineage>
</organism>
<proteinExistence type="predicted"/>
<accession>A0AAI8VW61</accession>
<keyword evidence="2" id="KW-1185">Reference proteome</keyword>
<protein>
    <submittedName>
        <fullName evidence="1">Uu.00g052040.m01.CDS01</fullName>
    </submittedName>
</protein>